<dbReference type="Proteomes" id="UP000054560">
    <property type="component" value="Unassembled WGS sequence"/>
</dbReference>
<protein>
    <submittedName>
        <fullName evidence="2">Uncharacterized protein</fullName>
    </submittedName>
</protein>
<dbReference type="EMBL" id="KQ241869">
    <property type="protein sequence ID" value="KNC83038.1"/>
    <property type="molecule type" value="Genomic_DNA"/>
</dbReference>
<dbReference type="AlphaFoldDB" id="A0A0L0G483"/>
<dbReference type="GeneID" id="25905190"/>
<accession>A0A0L0G483</accession>
<sequence length="114" mass="12497">MRDQSVKCDADYGEDSENSQSPPPPDSRAQMSIVDAKKAELLMLSQLLAHTSALNQSLSITEKNLRELNEGMKMSLIAVDQWKTALNLTSLVAQDIHGPPAEGDVVKLVKLDKH</sequence>
<gene>
    <name evidence="2" type="ORF">SARC_04686</name>
</gene>
<dbReference type="RefSeq" id="XP_014156940.1">
    <property type="nucleotide sequence ID" value="XM_014301465.1"/>
</dbReference>
<evidence type="ECO:0000313" key="3">
    <source>
        <dbReference type="Proteomes" id="UP000054560"/>
    </source>
</evidence>
<feature type="region of interest" description="Disordered" evidence="1">
    <location>
        <begin position="1"/>
        <end position="30"/>
    </location>
</feature>
<name>A0A0L0G483_9EUKA</name>
<feature type="compositionally biased region" description="Basic and acidic residues" evidence="1">
    <location>
        <begin position="1"/>
        <end position="10"/>
    </location>
</feature>
<organism evidence="2 3">
    <name type="scientific">Sphaeroforma arctica JP610</name>
    <dbReference type="NCBI Taxonomy" id="667725"/>
    <lineage>
        <taxon>Eukaryota</taxon>
        <taxon>Ichthyosporea</taxon>
        <taxon>Ichthyophonida</taxon>
        <taxon>Sphaeroforma</taxon>
    </lineage>
</organism>
<evidence type="ECO:0000256" key="1">
    <source>
        <dbReference type="SAM" id="MobiDB-lite"/>
    </source>
</evidence>
<proteinExistence type="predicted"/>
<keyword evidence="3" id="KW-1185">Reference proteome</keyword>
<reference evidence="2 3" key="1">
    <citation type="submission" date="2011-02" db="EMBL/GenBank/DDBJ databases">
        <title>The Genome Sequence of Sphaeroforma arctica JP610.</title>
        <authorList>
            <consortium name="The Broad Institute Genome Sequencing Platform"/>
            <person name="Russ C."/>
            <person name="Cuomo C."/>
            <person name="Young S.K."/>
            <person name="Zeng Q."/>
            <person name="Gargeya S."/>
            <person name="Alvarado L."/>
            <person name="Berlin A."/>
            <person name="Chapman S.B."/>
            <person name="Chen Z."/>
            <person name="Freedman E."/>
            <person name="Gellesch M."/>
            <person name="Goldberg J."/>
            <person name="Griggs A."/>
            <person name="Gujja S."/>
            <person name="Heilman E."/>
            <person name="Heiman D."/>
            <person name="Howarth C."/>
            <person name="Mehta T."/>
            <person name="Neiman D."/>
            <person name="Pearson M."/>
            <person name="Roberts A."/>
            <person name="Saif S."/>
            <person name="Shea T."/>
            <person name="Shenoy N."/>
            <person name="Sisk P."/>
            <person name="Stolte C."/>
            <person name="Sykes S."/>
            <person name="White J."/>
            <person name="Yandava C."/>
            <person name="Burger G."/>
            <person name="Gray M.W."/>
            <person name="Holland P.W.H."/>
            <person name="King N."/>
            <person name="Lang F.B.F."/>
            <person name="Roger A.J."/>
            <person name="Ruiz-Trillo I."/>
            <person name="Haas B."/>
            <person name="Nusbaum C."/>
            <person name="Birren B."/>
        </authorList>
    </citation>
    <scope>NUCLEOTIDE SEQUENCE [LARGE SCALE GENOMIC DNA]</scope>
    <source>
        <strain evidence="2 3">JP610</strain>
    </source>
</reference>
<evidence type="ECO:0000313" key="2">
    <source>
        <dbReference type="EMBL" id="KNC83038.1"/>
    </source>
</evidence>